<evidence type="ECO:0000313" key="7">
    <source>
        <dbReference type="Proteomes" id="UP001642409"/>
    </source>
</evidence>
<dbReference type="PROSITE" id="PS50086">
    <property type="entry name" value="TBC_RABGAP"/>
    <property type="match status" value="1"/>
</dbReference>
<reference evidence="4" key="1">
    <citation type="submission" date="2023-06" db="EMBL/GenBank/DDBJ databases">
        <authorList>
            <person name="Kurt Z."/>
        </authorList>
    </citation>
    <scope>NUCLEOTIDE SEQUENCE</scope>
</reference>
<evidence type="ECO:0000313" key="6">
    <source>
        <dbReference type="EMBL" id="CAL6066550.1"/>
    </source>
</evidence>
<evidence type="ECO:0000313" key="5">
    <source>
        <dbReference type="EMBL" id="CAL6029512.1"/>
    </source>
</evidence>
<feature type="region of interest" description="Disordered" evidence="1">
    <location>
        <begin position="40"/>
        <end position="84"/>
    </location>
</feature>
<evidence type="ECO:0000313" key="4">
    <source>
        <dbReference type="EMBL" id="CAI9944501.1"/>
    </source>
</evidence>
<comment type="caution">
    <text evidence="4">The sequence shown here is derived from an EMBL/GenBank/DDBJ whole genome shotgun (WGS) entry which is preliminary data.</text>
</comment>
<dbReference type="Proteomes" id="UP001642409">
    <property type="component" value="Unassembled WGS sequence"/>
</dbReference>
<organism evidence="4">
    <name type="scientific">Hexamita inflata</name>
    <dbReference type="NCBI Taxonomy" id="28002"/>
    <lineage>
        <taxon>Eukaryota</taxon>
        <taxon>Metamonada</taxon>
        <taxon>Diplomonadida</taxon>
        <taxon>Hexamitidae</taxon>
        <taxon>Hexamitinae</taxon>
        <taxon>Hexamita</taxon>
    </lineage>
</organism>
<dbReference type="EMBL" id="CATOUU010000647">
    <property type="protein sequence ID" value="CAI9937622.1"/>
    <property type="molecule type" value="Genomic_DNA"/>
</dbReference>
<evidence type="ECO:0000313" key="3">
    <source>
        <dbReference type="EMBL" id="CAI9937622.1"/>
    </source>
</evidence>
<keyword evidence="7" id="KW-1185">Reference proteome</keyword>
<dbReference type="InterPro" id="IPR000195">
    <property type="entry name" value="Rab-GAP-TBC_dom"/>
</dbReference>
<accession>A0AA86U9Z3</accession>
<gene>
    <name evidence="3" type="ORF">HINF_LOCUS25267</name>
    <name evidence="4" type="ORF">HINF_LOCUS32146</name>
    <name evidence="5" type="ORF">HINF_LOCUS32389</name>
    <name evidence="6" type="ORF">HINF_LOCUS52461</name>
</gene>
<dbReference type="AlphaFoldDB" id="A0AA86U9Z3"/>
<name>A0AA86U9Z3_9EUKA</name>
<dbReference type="EMBL" id="CAXDID020000262">
    <property type="protein sequence ID" value="CAL6066550.1"/>
    <property type="molecule type" value="Genomic_DNA"/>
</dbReference>
<feature type="compositionally biased region" description="Polar residues" evidence="1">
    <location>
        <begin position="69"/>
        <end position="81"/>
    </location>
</feature>
<dbReference type="EMBL" id="CATOUU010000728">
    <property type="protein sequence ID" value="CAI9944501.1"/>
    <property type="molecule type" value="Genomic_DNA"/>
</dbReference>
<evidence type="ECO:0000256" key="1">
    <source>
        <dbReference type="SAM" id="MobiDB-lite"/>
    </source>
</evidence>
<dbReference type="SUPFAM" id="SSF47923">
    <property type="entry name" value="Ypt/Rab-GAP domain of gyp1p"/>
    <property type="match status" value="1"/>
</dbReference>
<reference evidence="5 7" key="2">
    <citation type="submission" date="2024-07" db="EMBL/GenBank/DDBJ databases">
        <authorList>
            <person name="Akdeniz Z."/>
        </authorList>
    </citation>
    <scope>NUCLEOTIDE SEQUENCE [LARGE SCALE GENOMIC DNA]</scope>
</reference>
<dbReference type="InterPro" id="IPR035969">
    <property type="entry name" value="Rab-GAP_TBC_sf"/>
</dbReference>
<dbReference type="EMBL" id="CAXDID020000110">
    <property type="protein sequence ID" value="CAL6029512.1"/>
    <property type="molecule type" value="Genomic_DNA"/>
</dbReference>
<sequence>MSVLMRRENTLIIEPGSDISKIQIINFILLPNSKKHFEGPPLYKNSEDSGLDSTTNSEQTQASAKLRNSPHSPKNSTSKQYSLKKSKVSVKDCTAVKDLQENSSQSLMAEAETDPQKLEAITKNQVMQLCLKLESEQICFISQIIIQLSKRTTSMLSVDNLQKLGIKQKLPSFPKRAHSLTWMILTETIKPKTCEFEDIEYELSKHRLLFKQLYLDYQQVGPFLQDSNDIIVKDVRRLDPDMVNSVQFHAVYPGLSPEGFRSAVLLLLRMIVRYELTKRQTLLFNVEYLQGMHELVAFILYSFVNQLSTFTYQELNQTKGCLTSRFEHVMADAYAFSCNIIVKLLPVYLNHTALQDLCDTCQVYINQIDSNFTLKIKQEQALPPFITFVQKSVKLLFVRDFLYEKLPGVWDVLFSISSLDTSHWYGYICFSLAQLYYWRYLNMDQLKLMYVFQVFLEQNLMFPGGFDVEGFLKITIKNYLLIQNIEVEEEVDEKSNKKSSMEEQDQIDQYKQIQLENKTIVGQLNKLLDEINSPQVDDKVIAITTAQRIKYLVEGHIFVTDVTDGKETSSVYQDIFSFSDLLGEQRRVERMYNLME</sequence>
<proteinExistence type="predicted"/>
<feature type="domain" description="Rab-GAP TBC" evidence="2">
    <location>
        <begin position="172"/>
        <end position="417"/>
    </location>
</feature>
<protein>
    <submittedName>
        <fullName evidence="4">Rab-GTPase-TBC domain-containing protein</fullName>
    </submittedName>
    <submittedName>
        <fullName evidence="5">Rab-GTPase-TBC_domain-containing protein</fullName>
    </submittedName>
</protein>
<evidence type="ECO:0000259" key="2">
    <source>
        <dbReference type="PROSITE" id="PS50086"/>
    </source>
</evidence>
<feature type="compositionally biased region" description="Polar residues" evidence="1">
    <location>
        <begin position="51"/>
        <end position="63"/>
    </location>
</feature>